<dbReference type="SUPFAM" id="SSF56112">
    <property type="entry name" value="Protein kinase-like (PK-like)"/>
    <property type="match status" value="1"/>
</dbReference>
<keyword evidence="4 7" id="KW-0547">Nucleotide-binding</keyword>
<dbReference type="PROSITE" id="PS00107">
    <property type="entry name" value="PROTEIN_KINASE_ATP"/>
    <property type="match status" value="1"/>
</dbReference>
<keyword evidence="6 7" id="KW-0067">ATP-binding</keyword>
<dbReference type="GO" id="GO:0046872">
    <property type="term" value="F:metal ion binding"/>
    <property type="evidence" value="ECO:0007669"/>
    <property type="project" value="UniProtKB-UniRule"/>
</dbReference>
<dbReference type="GO" id="GO:0004674">
    <property type="term" value="F:protein serine/threonine kinase activity"/>
    <property type="evidence" value="ECO:0007669"/>
    <property type="project" value="UniProtKB-UniRule"/>
</dbReference>
<evidence type="ECO:0000256" key="3">
    <source>
        <dbReference type="ARBA" id="ARBA00022737"/>
    </source>
</evidence>
<dbReference type="GO" id="GO:0106310">
    <property type="term" value="F:protein serine kinase activity"/>
    <property type="evidence" value="ECO:0007669"/>
    <property type="project" value="UniProtKB-UniRule"/>
</dbReference>
<comment type="catalytic activity">
    <reaction evidence="7">
        <text>L-seryl-[protein] + ATP = O-phospho-L-seryl-[protein] + ADP + H(+)</text>
        <dbReference type="Rhea" id="RHEA:17989"/>
        <dbReference type="Rhea" id="RHEA-COMP:9863"/>
        <dbReference type="Rhea" id="RHEA-COMP:11604"/>
        <dbReference type="ChEBI" id="CHEBI:15378"/>
        <dbReference type="ChEBI" id="CHEBI:29999"/>
        <dbReference type="ChEBI" id="CHEBI:30616"/>
        <dbReference type="ChEBI" id="CHEBI:83421"/>
        <dbReference type="ChEBI" id="CHEBI:456216"/>
        <dbReference type="EC" id="2.7.11.1"/>
    </reaction>
</comment>
<sequence>MPEIDPLATQRDVIPAITTELAVAGFENAQEIGRGGFGVVYRCEQPSLDRIVAIKVLTSDLDAENLERFLREQRAMGRLSGHPNIVNIHQVGTTESGRPYIVMQYHPRGSLDARIHGTGPLDWKEALRVGVKLAGALEAAHRVGTQHRDVKPGNILLTDYGEPQLTDFGIARIAGGFQTSTGAVAGSPAFTAPEVLRGEPPTSSADIYGLGATLFCAVTGHAAFERRKGEQVVAQFLRITTQPIPDLRGEGFPDDVCAAIERAMAGKATDRPVTAAEFGDELREIQRRHGCSVDELALAADPGTEQQVGEGIVEGSTGPESASPRPLTMDARKQPAPVHAPPSPATKFRPPTPTRSLVVRDRLIETLRAGQDRRLMVIHAPAGFGKSTLAAQWRDVLTESGMAVAWLSVDDDDNNVVWFLTHLIEAIRRVRPAVADELGQALEEHGDEAERYILTSLIDEIHDRGECMAAVIDDWHRVTNDATRGALDFLLQNGCHHLQVIVTSRTQAGLPLSRMRVRDELVEIDSTALRFNESESRSFLVDLAGLELENDDVFRLRESTDGWVAALQLASLSLRGCEDPAELIGHMSGRHHAIGEYLAENVLDTLEPKTLEFLLATSVTERISGDLASALAGVTRGQAMLEEAEDRDLFLRRMDEDGEWFRYHHLFAQFLRRRLGRDRPDRVIELHRTASRWFADHEFLSEAVDHALAAGDQQRAVELVELDGTRLLEHSQMSTLLALIAKLPPQLAVSSPRLQIAVAWASELQRITSAPAALDRVYALLDDSHLPASEVADLRVEADIVKGAIEISADRIDGVDELVSECLARPDTLRPWVVSAAVDVATFVEIYRFDFAAARRWQNWGVPYHLRTSGPFSVMYGYCFAGIAAREQLDVVGAEENFQKAMLLAREYGGAHSYSVRLAGALLGELLYERNDVTAAERLLDESVQLGPEGGVVDFMLATYAIGARIKALRGDLESAHQRLHDGARTAEVLALPRLAARVRNEEIRWGLSATSETATNPRSSQDASGGDAELLRQRDGIVAVTAELREDSAIRILAATGEPNRIDQACTRAAALVNDLKVQGRPRALMQANLLLTECLAAAKRIDQAKRTLAPVAAQCADLGLVRLLCDEGPHVLSIITALRDDQRSGNWPSEWLRIPVSFLTEVLTAEHGF</sequence>
<evidence type="ECO:0000256" key="5">
    <source>
        <dbReference type="ARBA" id="ARBA00022777"/>
    </source>
</evidence>
<keyword evidence="3" id="KW-0677">Repeat</keyword>
<dbReference type="Pfam" id="PF17874">
    <property type="entry name" value="TPR_MalT"/>
    <property type="match status" value="1"/>
</dbReference>
<dbReference type="AlphaFoldDB" id="A0A1H4JII6"/>
<accession>A0A1H4JII6</accession>
<dbReference type="InterPro" id="IPR041617">
    <property type="entry name" value="TPR_MalT"/>
</dbReference>
<dbReference type="Proteomes" id="UP000183407">
    <property type="component" value="Unassembled WGS sequence"/>
</dbReference>
<evidence type="ECO:0000256" key="8">
    <source>
        <dbReference type="PROSITE-ProRule" id="PRU10141"/>
    </source>
</evidence>
<dbReference type="Pfam" id="PF24883">
    <property type="entry name" value="NPHP3_N"/>
    <property type="match status" value="1"/>
</dbReference>
<comment type="similarity">
    <text evidence="7">Belongs to the protein kinase superfamily.</text>
</comment>
<evidence type="ECO:0000256" key="2">
    <source>
        <dbReference type="ARBA" id="ARBA00022679"/>
    </source>
</evidence>
<dbReference type="InterPro" id="IPR017441">
    <property type="entry name" value="Protein_kinase_ATP_BS"/>
</dbReference>
<dbReference type="InterPro" id="IPR027417">
    <property type="entry name" value="P-loop_NTPase"/>
</dbReference>
<dbReference type="SMART" id="SM00220">
    <property type="entry name" value="S_TKc"/>
    <property type="match status" value="1"/>
</dbReference>
<evidence type="ECO:0000256" key="9">
    <source>
        <dbReference type="SAM" id="MobiDB-lite"/>
    </source>
</evidence>
<keyword evidence="2 7" id="KW-0808">Transferase</keyword>
<proteinExistence type="inferred from homology"/>
<dbReference type="InterPro" id="IPR011990">
    <property type="entry name" value="TPR-like_helical_dom_sf"/>
</dbReference>
<keyword evidence="5 7" id="KW-0418">Kinase</keyword>
<evidence type="ECO:0000256" key="7">
    <source>
        <dbReference type="PIRNR" id="PIRNR000574"/>
    </source>
</evidence>
<evidence type="ECO:0000256" key="4">
    <source>
        <dbReference type="ARBA" id="ARBA00022741"/>
    </source>
</evidence>
<organism evidence="11 12">
    <name type="scientific">Rhodococcus jostii</name>
    <dbReference type="NCBI Taxonomy" id="132919"/>
    <lineage>
        <taxon>Bacteria</taxon>
        <taxon>Bacillati</taxon>
        <taxon>Actinomycetota</taxon>
        <taxon>Actinomycetes</taxon>
        <taxon>Mycobacteriales</taxon>
        <taxon>Nocardiaceae</taxon>
        <taxon>Rhodococcus</taxon>
    </lineage>
</organism>
<protein>
    <recommendedName>
        <fullName evidence="7">Serine/threonine-protein kinase PknK</fullName>
        <ecNumber evidence="7">2.7.11.1</ecNumber>
    </recommendedName>
    <alternativeName>
        <fullName evidence="7">Protein kinase K</fullName>
    </alternativeName>
</protein>
<feature type="domain" description="Protein kinase" evidence="10">
    <location>
        <begin position="26"/>
        <end position="283"/>
    </location>
</feature>
<evidence type="ECO:0000313" key="11">
    <source>
        <dbReference type="EMBL" id="SEB46110.1"/>
    </source>
</evidence>
<dbReference type="Gene3D" id="3.40.50.300">
    <property type="entry name" value="P-loop containing nucleotide triphosphate hydrolases"/>
    <property type="match status" value="1"/>
</dbReference>
<dbReference type="Pfam" id="PF00069">
    <property type="entry name" value="Pkinase"/>
    <property type="match status" value="1"/>
</dbReference>
<comment type="catalytic activity">
    <reaction evidence="7">
        <text>L-threonyl-[protein] + ATP = O-phospho-L-threonyl-[protein] + ADP + H(+)</text>
        <dbReference type="Rhea" id="RHEA:46608"/>
        <dbReference type="Rhea" id="RHEA-COMP:11060"/>
        <dbReference type="Rhea" id="RHEA-COMP:11605"/>
        <dbReference type="ChEBI" id="CHEBI:15378"/>
        <dbReference type="ChEBI" id="CHEBI:30013"/>
        <dbReference type="ChEBI" id="CHEBI:30616"/>
        <dbReference type="ChEBI" id="CHEBI:61977"/>
        <dbReference type="ChEBI" id="CHEBI:456216"/>
        <dbReference type="EC" id="2.7.11.1"/>
    </reaction>
</comment>
<dbReference type="InterPro" id="IPR056884">
    <property type="entry name" value="NPHP3-like_N"/>
</dbReference>
<evidence type="ECO:0000313" key="12">
    <source>
        <dbReference type="Proteomes" id="UP000183407"/>
    </source>
</evidence>
<dbReference type="InterPro" id="IPR011009">
    <property type="entry name" value="Kinase-like_dom_sf"/>
</dbReference>
<dbReference type="OrthoDB" id="136365at2"/>
<dbReference type="SUPFAM" id="SSF52540">
    <property type="entry name" value="P-loop containing nucleoside triphosphate hydrolases"/>
    <property type="match status" value="1"/>
</dbReference>
<evidence type="ECO:0000256" key="1">
    <source>
        <dbReference type="ARBA" id="ARBA00022527"/>
    </source>
</evidence>
<dbReference type="RefSeq" id="WP_073364914.1">
    <property type="nucleotide sequence ID" value="NZ_FNTL01000003.1"/>
</dbReference>
<dbReference type="Gene3D" id="1.25.40.10">
    <property type="entry name" value="Tetratricopeptide repeat domain"/>
    <property type="match status" value="1"/>
</dbReference>
<dbReference type="PANTHER" id="PTHR43289">
    <property type="entry name" value="MITOGEN-ACTIVATED PROTEIN KINASE KINASE KINASE 20-RELATED"/>
    <property type="match status" value="1"/>
</dbReference>
<dbReference type="PANTHER" id="PTHR43289:SF6">
    <property type="entry name" value="SERINE_THREONINE-PROTEIN KINASE NEKL-3"/>
    <property type="match status" value="1"/>
</dbReference>
<evidence type="ECO:0000256" key="6">
    <source>
        <dbReference type="ARBA" id="ARBA00022840"/>
    </source>
</evidence>
<dbReference type="GO" id="GO:0005524">
    <property type="term" value="F:ATP binding"/>
    <property type="evidence" value="ECO:0007669"/>
    <property type="project" value="UniProtKB-UniRule"/>
</dbReference>
<name>A0A1H4JII6_RHOJO</name>
<feature type="binding site" evidence="8">
    <location>
        <position position="55"/>
    </location>
    <ligand>
        <name>ATP</name>
        <dbReference type="ChEBI" id="CHEBI:30616"/>
    </ligand>
</feature>
<keyword evidence="1 7" id="KW-0723">Serine/threonine-protein kinase</keyword>
<reference evidence="12" key="1">
    <citation type="submission" date="2016-10" db="EMBL/GenBank/DDBJ databases">
        <authorList>
            <person name="Varghese N."/>
        </authorList>
    </citation>
    <scope>NUCLEOTIDE SEQUENCE [LARGE SCALE GENOMIC DNA]</scope>
    <source>
        <strain evidence="12">DSM 44719</strain>
    </source>
</reference>
<feature type="compositionally biased region" description="Polar residues" evidence="9">
    <location>
        <begin position="1009"/>
        <end position="1024"/>
    </location>
</feature>
<evidence type="ECO:0000259" key="10">
    <source>
        <dbReference type="PROSITE" id="PS50011"/>
    </source>
</evidence>
<dbReference type="CDD" id="cd14014">
    <property type="entry name" value="STKc_PknB_like"/>
    <property type="match status" value="1"/>
</dbReference>
<dbReference type="Gene3D" id="3.30.200.20">
    <property type="entry name" value="Phosphorylase Kinase, domain 1"/>
    <property type="match status" value="1"/>
</dbReference>
<dbReference type="PIRSF" id="PIRSF000574">
    <property type="entry name" value="Ser/Thr_PK_PknK_prd"/>
    <property type="match status" value="1"/>
</dbReference>
<dbReference type="InterPro" id="IPR016236">
    <property type="entry name" value="Ser/Thr_kinase_PknK_prd"/>
</dbReference>
<dbReference type="Gene3D" id="1.10.510.10">
    <property type="entry name" value="Transferase(Phosphotransferase) domain 1"/>
    <property type="match status" value="1"/>
</dbReference>
<feature type="region of interest" description="Disordered" evidence="9">
    <location>
        <begin position="300"/>
        <end position="353"/>
    </location>
</feature>
<dbReference type="EMBL" id="FNTL01000003">
    <property type="protein sequence ID" value="SEB46110.1"/>
    <property type="molecule type" value="Genomic_DNA"/>
</dbReference>
<dbReference type="EC" id="2.7.11.1" evidence="7"/>
<dbReference type="InterPro" id="IPR000719">
    <property type="entry name" value="Prot_kinase_dom"/>
</dbReference>
<dbReference type="Pfam" id="PF25873">
    <property type="entry name" value="WHD_MalT"/>
    <property type="match status" value="1"/>
</dbReference>
<feature type="region of interest" description="Disordered" evidence="9">
    <location>
        <begin position="1009"/>
        <end position="1028"/>
    </location>
</feature>
<dbReference type="PROSITE" id="PS50011">
    <property type="entry name" value="PROTEIN_KINASE_DOM"/>
    <property type="match status" value="1"/>
</dbReference>
<gene>
    <name evidence="11" type="ORF">SAMN04490220_0925</name>
</gene>
<dbReference type="InterPro" id="IPR059106">
    <property type="entry name" value="WHD_MalT"/>
</dbReference>